<reference evidence="2" key="1">
    <citation type="journal article" date="2020" name="Stud. Mycol.">
        <title>101 Dothideomycetes genomes: a test case for predicting lifestyles and emergence of pathogens.</title>
        <authorList>
            <person name="Haridas S."/>
            <person name="Albert R."/>
            <person name="Binder M."/>
            <person name="Bloem J."/>
            <person name="Labutti K."/>
            <person name="Salamov A."/>
            <person name="Andreopoulos B."/>
            <person name="Baker S."/>
            <person name="Barry K."/>
            <person name="Bills G."/>
            <person name="Bluhm B."/>
            <person name="Cannon C."/>
            <person name="Castanera R."/>
            <person name="Culley D."/>
            <person name="Daum C."/>
            <person name="Ezra D."/>
            <person name="Gonzalez J."/>
            <person name="Henrissat B."/>
            <person name="Kuo A."/>
            <person name="Liang C."/>
            <person name="Lipzen A."/>
            <person name="Lutzoni F."/>
            <person name="Magnuson J."/>
            <person name="Mondo S."/>
            <person name="Nolan M."/>
            <person name="Ohm R."/>
            <person name="Pangilinan J."/>
            <person name="Park H.-J."/>
            <person name="Ramirez L."/>
            <person name="Alfaro M."/>
            <person name="Sun H."/>
            <person name="Tritt A."/>
            <person name="Yoshinaga Y."/>
            <person name="Zwiers L.-H."/>
            <person name="Turgeon B."/>
            <person name="Goodwin S."/>
            <person name="Spatafora J."/>
            <person name="Crous P."/>
            <person name="Grigoriev I."/>
        </authorList>
    </citation>
    <scope>NUCLEOTIDE SEQUENCE</scope>
    <source>
        <strain evidence="2">CBS 130266</strain>
    </source>
</reference>
<evidence type="ECO:0000313" key="2">
    <source>
        <dbReference type="EMBL" id="KAF2433503.1"/>
    </source>
</evidence>
<accession>A0A9P4NYB1</accession>
<feature type="region of interest" description="Disordered" evidence="1">
    <location>
        <begin position="106"/>
        <end position="181"/>
    </location>
</feature>
<dbReference type="EMBL" id="MU007020">
    <property type="protein sequence ID" value="KAF2433503.1"/>
    <property type="molecule type" value="Genomic_DNA"/>
</dbReference>
<name>A0A9P4NYB1_9PEZI</name>
<comment type="caution">
    <text evidence="2">The sequence shown here is derived from an EMBL/GenBank/DDBJ whole genome shotgun (WGS) entry which is preliminary data.</text>
</comment>
<dbReference type="AlphaFoldDB" id="A0A9P4NYB1"/>
<proteinExistence type="predicted"/>
<sequence length="246" mass="27063">MDSHLVISSAFPQLSTVFKLVEIGMQSKEVLVNSSVFVELVAAVEADLEHALAAHCETATIQVYSPVSPMSEILHYSTRHQGSGLDRAIAMPATLSMCSYPGKEGNANDSKWSLHSPTDSQSKGWHDPLAVYKPRTDNNDPEGHHVVNRLENTQVSQRPSRQKPRPRVSVDSVDEKATGDRKLPEDDLVLLKHLEENIEKDGKPLAGTTSSQTLTTNIAAGQLLEYLQQLRRQSFKGDSLTINLCP</sequence>
<feature type="compositionally biased region" description="Basic and acidic residues" evidence="1">
    <location>
        <begin position="134"/>
        <end position="145"/>
    </location>
</feature>
<keyword evidence="3" id="KW-1185">Reference proteome</keyword>
<organism evidence="2 3">
    <name type="scientific">Tothia fuscella</name>
    <dbReference type="NCBI Taxonomy" id="1048955"/>
    <lineage>
        <taxon>Eukaryota</taxon>
        <taxon>Fungi</taxon>
        <taxon>Dikarya</taxon>
        <taxon>Ascomycota</taxon>
        <taxon>Pezizomycotina</taxon>
        <taxon>Dothideomycetes</taxon>
        <taxon>Pleosporomycetidae</taxon>
        <taxon>Venturiales</taxon>
        <taxon>Cylindrosympodiaceae</taxon>
        <taxon>Tothia</taxon>
    </lineage>
</organism>
<protein>
    <submittedName>
        <fullName evidence="2">Uncharacterized protein</fullName>
    </submittedName>
</protein>
<feature type="compositionally biased region" description="Polar residues" evidence="1">
    <location>
        <begin position="107"/>
        <end position="123"/>
    </location>
</feature>
<evidence type="ECO:0000256" key="1">
    <source>
        <dbReference type="SAM" id="MobiDB-lite"/>
    </source>
</evidence>
<evidence type="ECO:0000313" key="3">
    <source>
        <dbReference type="Proteomes" id="UP000800235"/>
    </source>
</evidence>
<gene>
    <name evidence="2" type="ORF">EJ08DRAFT_731475</name>
</gene>
<dbReference type="Proteomes" id="UP000800235">
    <property type="component" value="Unassembled WGS sequence"/>
</dbReference>